<dbReference type="Gene3D" id="1.10.8.260">
    <property type="entry name" value="HI0933 insert domain-like"/>
    <property type="match status" value="1"/>
</dbReference>
<dbReference type="InterPro" id="IPR004792">
    <property type="entry name" value="BaiN-like"/>
</dbReference>
<name>G0IWI8_CYCMS</name>
<dbReference type="PANTHER" id="PTHR42887:SF2">
    <property type="entry name" value="OS12G0638800 PROTEIN"/>
    <property type="match status" value="1"/>
</dbReference>
<dbReference type="InterPro" id="IPR055178">
    <property type="entry name" value="RsdA/BaiN/AoA(So)-like_dom"/>
</dbReference>
<keyword evidence="7" id="KW-1185">Reference proteome</keyword>
<evidence type="ECO:0000313" key="7">
    <source>
        <dbReference type="Proteomes" id="UP000001635"/>
    </source>
</evidence>
<dbReference type="Pfam" id="PF03486">
    <property type="entry name" value="HI0933_like"/>
    <property type="match status" value="1"/>
</dbReference>
<feature type="domain" description="RsdA/BaiN/AoA(So)-like Rossmann fold-like" evidence="4">
    <location>
        <begin position="5"/>
        <end position="400"/>
    </location>
</feature>
<keyword evidence="2" id="KW-0285">Flavoprotein</keyword>
<dbReference type="SUPFAM" id="SSF160996">
    <property type="entry name" value="HI0933 insert domain-like"/>
    <property type="match status" value="1"/>
</dbReference>
<dbReference type="Pfam" id="PF22780">
    <property type="entry name" value="HI0933_like_1st"/>
    <property type="match status" value="1"/>
</dbReference>
<keyword evidence="3" id="KW-0274">FAD</keyword>
<evidence type="ECO:0000256" key="3">
    <source>
        <dbReference type="ARBA" id="ARBA00022827"/>
    </source>
</evidence>
<reference evidence="7" key="1">
    <citation type="submission" date="2011-07" db="EMBL/GenBank/DDBJ databases">
        <title>The complete genome of Cyclobacterium marinum DSM 745.</title>
        <authorList>
            <person name="Lucas S."/>
            <person name="Han J."/>
            <person name="Lapidus A."/>
            <person name="Bruce D."/>
            <person name="Goodwin L."/>
            <person name="Pitluck S."/>
            <person name="Peters L."/>
            <person name="Kyrpides N."/>
            <person name="Mavromatis K."/>
            <person name="Ivanova N."/>
            <person name="Ovchinnikova G."/>
            <person name="Chertkov O."/>
            <person name="Detter J.C."/>
            <person name="Tapia R."/>
            <person name="Han C."/>
            <person name="Land M."/>
            <person name="Hauser L."/>
            <person name="Markowitz V."/>
            <person name="Cheng J.-F."/>
            <person name="Hugenholtz P."/>
            <person name="Woyke T."/>
            <person name="Wu D."/>
            <person name="Tindall B."/>
            <person name="Schuetze A."/>
            <person name="Brambilla E."/>
            <person name="Klenk H.-P."/>
            <person name="Eisen J.A."/>
        </authorList>
    </citation>
    <scope>NUCLEOTIDE SEQUENCE [LARGE SCALE GENOMIC DNA]</scope>
    <source>
        <strain evidence="7">ATCC 25205 / DSM 745 / LMG 13164 / NCIMB 1802</strain>
    </source>
</reference>
<evidence type="ECO:0000313" key="6">
    <source>
        <dbReference type="EMBL" id="AEL27982.1"/>
    </source>
</evidence>
<feature type="domain" description="RsdA/BaiN/AoA(So)-like insert" evidence="5">
    <location>
        <begin position="187"/>
        <end position="347"/>
    </location>
</feature>
<gene>
    <name evidence="6" type="ordered locus">Cycma_4279</name>
</gene>
<dbReference type="Proteomes" id="UP000001635">
    <property type="component" value="Chromosome"/>
</dbReference>
<dbReference type="KEGG" id="cmr:Cycma_4279"/>
<sequence length="407" mass="45036">MEKLKVGIIGGGASGFFAAIEAAKNGAEVLLFEKTNKVLSKVLVSGGGRCNVTNGTESPSEFLKGYPRGKNFMKKVFKAFNSKDTIQWFESRGVPLKTEEDGRVFPVSNSSSSIVEVLKKEAKNYGVKVLYKTGIQEVKRYDDKFILNSEKEKFLVDKLVICTGGKPKKEGYSLVEQLGHTVHAPIPSLFTFNAPTSKIIQLKGLSVPNGHVRFEGSQLQYSGPILITHWGISGPAVLKLSAFGAEWLHEKEYKAIALIKWRDEFTEEGLRTELLAFKQNHPLKVVHKNPLFALPGRLWEYLIEKAEINPELKWGETNKKKINKLIENLMRFSLKVSGKTTFKEEFVTAGGVSLNEIDARNMESKLVKGLFFAGEVIDVDGITGGYNFQAAWSTGFLAGSMSSGNES</sequence>
<comment type="cofactor">
    <cofactor evidence="1">
        <name>FAD</name>
        <dbReference type="ChEBI" id="CHEBI:57692"/>
    </cofactor>
</comment>
<protein>
    <submittedName>
        <fullName evidence="6">HI0933 family protein</fullName>
    </submittedName>
</protein>
<proteinExistence type="predicted"/>
<dbReference type="Gene3D" id="2.40.30.10">
    <property type="entry name" value="Translation factors"/>
    <property type="match status" value="1"/>
</dbReference>
<dbReference type="InterPro" id="IPR023166">
    <property type="entry name" value="BaiN-like_dom_sf"/>
</dbReference>
<evidence type="ECO:0000259" key="5">
    <source>
        <dbReference type="Pfam" id="PF22780"/>
    </source>
</evidence>
<dbReference type="STRING" id="880070.Cycma_4279"/>
<accession>G0IWI8</accession>
<dbReference type="eggNOG" id="COG2081">
    <property type="taxonomic scope" value="Bacteria"/>
</dbReference>
<evidence type="ECO:0000256" key="1">
    <source>
        <dbReference type="ARBA" id="ARBA00001974"/>
    </source>
</evidence>
<dbReference type="EMBL" id="CP002955">
    <property type="protein sequence ID" value="AEL27982.1"/>
    <property type="molecule type" value="Genomic_DNA"/>
</dbReference>
<dbReference type="PRINTS" id="PR00411">
    <property type="entry name" value="PNDRDTASEI"/>
</dbReference>
<organism evidence="6 7">
    <name type="scientific">Cyclobacterium marinum (strain ATCC 25205 / DSM 745 / LMG 13164 / NCIMB 1802)</name>
    <name type="common">Flectobacillus marinus</name>
    <dbReference type="NCBI Taxonomy" id="880070"/>
    <lineage>
        <taxon>Bacteria</taxon>
        <taxon>Pseudomonadati</taxon>
        <taxon>Bacteroidota</taxon>
        <taxon>Cytophagia</taxon>
        <taxon>Cytophagales</taxon>
        <taxon>Cyclobacteriaceae</taxon>
        <taxon>Cyclobacterium</taxon>
    </lineage>
</organism>
<dbReference type="SUPFAM" id="SSF51905">
    <property type="entry name" value="FAD/NAD(P)-binding domain"/>
    <property type="match status" value="1"/>
</dbReference>
<dbReference type="HOGENOM" id="CLU_025174_0_1_10"/>
<dbReference type="AlphaFoldDB" id="G0IWI8"/>
<dbReference type="RefSeq" id="WP_014022266.1">
    <property type="nucleotide sequence ID" value="NC_015914.1"/>
</dbReference>
<dbReference type="Gene3D" id="3.50.50.60">
    <property type="entry name" value="FAD/NAD(P)-binding domain"/>
    <property type="match status" value="1"/>
</dbReference>
<dbReference type="NCBIfam" id="TIGR00275">
    <property type="entry name" value="aminoacetone oxidase family FAD-binding enzyme"/>
    <property type="match status" value="1"/>
</dbReference>
<dbReference type="InterPro" id="IPR057661">
    <property type="entry name" value="RsdA/BaiN/AoA(So)_Rossmann"/>
</dbReference>
<dbReference type="InterPro" id="IPR036188">
    <property type="entry name" value="FAD/NAD-bd_sf"/>
</dbReference>
<dbReference type="PRINTS" id="PR00368">
    <property type="entry name" value="FADPNR"/>
</dbReference>
<evidence type="ECO:0000256" key="2">
    <source>
        <dbReference type="ARBA" id="ARBA00022630"/>
    </source>
</evidence>
<dbReference type="PANTHER" id="PTHR42887">
    <property type="entry name" value="OS12G0638800 PROTEIN"/>
    <property type="match status" value="1"/>
</dbReference>
<evidence type="ECO:0000259" key="4">
    <source>
        <dbReference type="Pfam" id="PF03486"/>
    </source>
</evidence>